<evidence type="ECO:0000256" key="4">
    <source>
        <dbReference type="ARBA" id="ARBA00022737"/>
    </source>
</evidence>
<dbReference type="InterPro" id="IPR036056">
    <property type="entry name" value="Fibrinogen-like_C"/>
</dbReference>
<feature type="domain" description="Fibrinogen C-terminal" evidence="8">
    <location>
        <begin position="394"/>
        <end position="444"/>
    </location>
</feature>
<evidence type="ECO:0000256" key="6">
    <source>
        <dbReference type="ARBA" id="ARBA00023157"/>
    </source>
</evidence>
<reference evidence="9 10" key="1">
    <citation type="submission" date="2019-08" db="EMBL/GenBank/DDBJ databases">
        <title>Bradymonadales sp. TMQ2.</title>
        <authorList>
            <person name="Liang Q."/>
        </authorList>
    </citation>
    <scope>NUCLEOTIDE SEQUENCE [LARGE SCALE GENOMIC DNA]</scope>
    <source>
        <strain evidence="9 10">TMQ2</strain>
    </source>
</reference>
<dbReference type="InterPro" id="IPR014716">
    <property type="entry name" value="Fibrinogen_a/b/g_C_1"/>
</dbReference>
<dbReference type="PROSITE" id="PS51257">
    <property type="entry name" value="PROKAR_LIPOPROTEIN"/>
    <property type="match status" value="1"/>
</dbReference>
<evidence type="ECO:0000256" key="7">
    <source>
        <dbReference type="SAM" id="SignalP"/>
    </source>
</evidence>
<dbReference type="PANTHER" id="PTHR16146">
    <property type="entry name" value="INTELECTIN"/>
    <property type="match status" value="1"/>
</dbReference>
<evidence type="ECO:0000259" key="8">
    <source>
        <dbReference type="PROSITE" id="PS51406"/>
    </source>
</evidence>
<keyword evidence="3" id="KW-0430">Lectin</keyword>
<name>A0A5C6XTL8_9DELT</name>
<feature type="signal peptide" evidence="7">
    <location>
        <begin position="1"/>
        <end position="28"/>
    </location>
</feature>
<evidence type="ECO:0000313" key="9">
    <source>
        <dbReference type="EMBL" id="TXD44283.1"/>
    </source>
</evidence>
<evidence type="ECO:0000256" key="1">
    <source>
        <dbReference type="ARBA" id="ARBA00022723"/>
    </source>
</evidence>
<dbReference type="Proteomes" id="UP000321046">
    <property type="component" value="Unassembled WGS sequence"/>
</dbReference>
<comment type="caution">
    <text evidence="9">The sequence shown here is derived from an EMBL/GenBank/DDBJ whole genome shotgun (WGS) entry which is preliminary data.</text>
</comment>
<feature type="chain" id="PRO_5022880836" evidence="7">
    <location>
        <begin position="29"/>
        <end position="911"/>
    </location>
</feature>
<protein>
    <submittedName>
        <fullName evidence="9">DUF4215 domain-containing protein</fullName>
    </submittedName>
</protein>
<organism evidence="9 10">
    <name type="scientific">Lujinxingia vulgaris</name>
    <dbReference type="NCBI Taxonomy" id="2600176"/>
    <lineage>
        <taxon>Bacteria</taxon>
        <taxon>Deltaproteobacteria</taxon>
        <taxon>Bradymonadales</taxon>
        <taxon>Lujinxingiaceae</taxon>
        <taxon>Lujinxingia</taxon>
    </lineage>
</organism>
<keyword evidence="1" id="KW-0479">Metal-binding</keyword>
<dbReference type="InterPro" id="IPR002181">
    <property type="entry name" value="Fibrinogen_a/b/g_C_dom"/>
</dbReference>
<dbReference type="RefSeq" id="WP_146972107.1">
    <property type="nucleotide sequence ID" value="NZ_VOSL01000004.1"/>
</dbReference>
<accession>A0A5C6XTL8</accession>
<keyword evidence="2 7" id="KW-0732">Signal</keyword>
<dbReference type="PROSITE" id="PS51406">
    <property type="entry name" value="FIBRINOGEN_C_2"/>
    <property type="match status" value="1"/>
</dbReference>
<evidence type="ECO:0000256" key="5">
    <source>
        <dbReference type="ARBA" id="ARBA00022837"/>
    </source>
</evidence>
<dbReference type="GO" id="GO:0070492">
    <property type="term" value="F:oligosaccharide binding"/>
    <property type="evidence" value="ECO:0007669"/>
    <property type="project" value="TreeGrafter"/>
</dbReference>
<proteinExistence type="predicted"/>
<keyword evidence="5" id="KW-0106">Calcium</keyword>
<keyword evidence="6" id="KW-1015">Disulfide bond</keyword>
<dbReference type="AlphaFoldDB" id="A0A5C6XTL8"/>
<dbReference type="SUPFAM" id="SSF56496">
    <property type="entry name" value="Fibrinogen C-terminal domain-like"/>
    <property type="match status" value="2"/>
</dbReference>
<evidence type="ECO:0000256" key="2">
    <source>
        <dbReference type="ARBA" id="ARBA00022729"/>
    </source>
</evidence>
<dbReference type="NCBIfam" id="TIGR02232">
    <property type="entry name" value="myxo_disulf_rpt"/>
    <property type="match status" value="5"/>
</dbReference>
<dbReference type="Pfam" id="PF13948">
    <property type="entry name" value="DUF4215"/>
    <property type="match status" value="1"/>
</dbReference>
<dbReference type="Gene3D" id="3.90.215.10">
    <property type="entry name" value="Gamma Fibrinogen, chain A, domain 1"/>
    <property type="match status" value="1"/>
</dbReference>
<dbReference type="EMBL" id="VOSL01000004">
    <property type="protein sequence ID" value="TXD44283.1"/>
    <property type="molecule type" value="Genomic_DNA"/>
</dbReference>
<dbReference type="InterPro" id="IPR011936">
    <property type="entry name" value="Myxo_disulph_rpt"/>
</dbReference>
<keyword evidence="4" id="KW-0677">Repeat</keyword>
<dbReference type="Gene3D" id="2.60.120.1000">
    <property type="match status" value="1"/>
</dbReference>
<dbReference type="NCBIfam" id="NF040941">
    <property type="entry name" value="GGGWT_bact"/>
    <property type="match status" value="2"/>
</dbReference>
<evidence type="ECO:0000313" key="10">
    <source>
        <dbReference type="Proteomes" id="UP000321046"/>
    </source>
</evidence>
<dbReference type="Pfam" id="PF00147">
    <property type="entry name" value="Fibrinogen_C"/>
    <property type="match status" value="1"/>
</dbReference>
<dbReference type="OrthoDB" id="5477308at2"/>
<dbReference type="PANTHER" id="PTHR16146:SF46">
    <property type="entry name" value="INTELECTIN-1A-RELATED"/>
    <property type="match status" value="1"/>
</dbReference>
<dbReference type="GO" id="GO:0046872">
    <property type="term" value="F:metal ion binding"/>
    <property type="evidence" value="ECO:0007669"/>
    <property type="project" value="UniProtKB-KW"/>
</dbReference>
<dbReference type="GO" id="GO:0005615">
    <property type="term" value="C:extracellular space"/>
    <property type="evidence" value="ECO:0007669"/>
    <property type="project" value="TreeGrafter"/>
</dbReference>
<evidence type="ECO:0000256" key="3">
    <source>
        <dbReference type="ARBA" id="ARBA00022734"/>
    </source>
</evidence>
<sequence>MRSLPSLSARTRFATLILAALTALTALSACGDDADITPTEGLRDDGAACELDDECASDFCHPEDGLCAQPPLDDGAPCELDDECESGFCLPELGICDQPSCGDGVVHEGEACDEGMESNTCNADCTVASCGDGVLNTAAGEACDDAGESATCNDDCTAARCGDGVLNTAAGEACDDGNELNDDTCTNACELATCGDGFVQPGEGCDDGNDVDDDACSNACALPTCGDGILHEGEACDDGNDVDTDACLSTCVAATCGDGAVQEGVEACDDAGQSATCNADCTAAQCGDGILNTAAGEVCDDGNDVDTDACTNTCQPATCGDGIVEEGVEACDDGNDVDTDACTNACALPTCDDGILNQGEINLDCGGPNCAGCEDGASCTSGDDCASGHCAYGRSCAPNPVSCLDLLLGGTTTSGVYGIDPDGDGTLEDVYCDMDTDGGGWTLVASTLQTALRDEASPYYDALTTVDPISGNTGIWNGLRPIVDLTGDMRFTCKVSAATQGPSFDVDLSFYDVSWYQTITTGSDADSCFEDNQGTGYTGPWNRRNNLTGEFKSDTDEYGSGYMEGEDACTSTTDFTLDFDDRGMDSLQTDGTDWGQDDGAQKCGSVQGIGTGVWHVWSRETTCFDGRKSGDESGIDCGGSCTACTLGASCNIDDDCASSTCVDAICMPSHCNNDTLDGDESGIDCGGSCTACTFGQTCNENADCGLGSCDDTFTCTAPASCLDALTDTPGLSDGTYVIDTDAEGLAAFTQVYCDMTTEGGGYTFLKLLSDTNVNAAQAEALCAERGMQLHIPRSPAHLAATIALARNPNVGPDASDDYAYIFAIYPDVDGATCASQPFNSSNASCDWSAGDGGPFYISDRTDITEPNGDNTTAGSMFYGWNPDGSVAGYNDIPGAGYASLRFMCQVGDKLP</sequence>
<gene>
    <name evidence="9" type="ORF">FRC96_00600</name>
</gene>